<dbReference type="EMBL" id="BJTG01000006">
    <property type="protein sequence ID" value="GEJ57966.1"/>
    <property type="molecule type" value="Genomic_DNA"/>
</dbReference>
<sequence length="269" mass="29060">MTITAALLAAALATAGPATSTSNSNSNSTSNATATATATGELPFAPGEQIDLVIDFLHVRAGEARLSVGQPEGPVWPIFCQGKTGGLASLLDIREHYVSYWDAERRASRGTDLNAIEPGDRHTDRARFDRESGKALVQVLRKGRLTRTTQDVPGDIQDLASVLLALRLAPLRPGDRYELPVFSGKEVFTLRAEVEGDETLETPAGRFDTTRLKVQLGLKDQFRSQRDAHLWLSRDPRHIPVRMTADFAVGSVVVTVSGYRPGGAQAASR</sequence>
<keyword evidence="3" id="KW-1185">Reference proteome</keyword>
<evidence type="ECO:0000313" key="3">
    <source>
        <dbReference type="Proteomes" id="UP000503640"/>
    </source>
</evidence>
<feature type="chain" id="PRO_5029743969" description="DUF3108 domain-containing protein" evidence="1">
    <location>
        <begin position="21"/>
        <end position="269"/>
    </location>
</feature>
<evidence type="ECO:0008006" key="4">
    <source>
        <dbReference type="Google" id="ProtNLM"/>
    </source>
</evidence>
<comment type="caution">
    <text evidence="2">The sequence shown here is derived from an EMBL/GenBank/DDBJ whole genome shotgun (WGS) entry which is preliminary data.</text>
</comment>
<evidence type="ECO:0000256" key="1">
    <source>
        <dbReference type="SAM" id="SignalP"/>
    </source>
</evidence>
<dbReference type="RefSeq" id="WP_176066059.1">
    <property type="nucleotide sequence ID" value="NZ_BJTG01000006.1"/>
</dbReference>
<dbReference type="InterPro" id="IPR021457">
    <property type="entry name" value="DUF3108"/>
</dbReference>
<accession>A0A7I9VNH7</accession>
<reference evidence="3" key="1">
    <citation type="journal article" date="2020" name="Appl. Environ. Microbiol.">
        <title>Diazotrophic Anaeromyxobacter Isolates from Soils.</title>
        <authorList>
            <person name="Masuda Y."/>
            <person name="Yamanaka H."/>
            <person name="Xu Z.X."/>
            <person name="Shiratori Y."/>
            <person name="Aono T."/>
            <person name="Amachi S."/>
            <person name="Senoo K."/>
            <person name="Itoh H."/>
        </authorList>
    </citation>
    <scope>NUCLEOTIDE SEQUENCE [LARGE SCALE GENOMIC DNA]</scope>
    <source>
        <strain evidence="3">R267</strain>
    </source>
</reference>
<feature type="signal peptide" evidence="1">
    <location>
        <begin position="1"/>
        <end position="20"/>
    </location>
</feature>
<dbReference type="Proteomes" id="UP000503640">
    <property type="component" value="Unassembled WGS sequence"/>
</dbReference>
<evidence type="ECO:0000313" key="2">
    <source>
        <dbReference type="EMBL" id="GEJ57966.1"/>
    </source>
</evidence>
<proteinExistence type="predicted"/>
<dbReference type="Pfam" id="PF11306">
    <property type="entry name" value="DUF3108"/>
    <property type="match status" value="1"/>
</dbReference>
<keyword evidence="1" id="KW-0732">Signal</keyword>
<protein>
    <recommendedName>
        <fullName evidence="4">DUF3108 domain-containing protein</fullName>
    </recommendedName>
</protein>
<name>A0A7I9VNH7_9BACT</name>
<dbReference type="AlphaFoldDB" id="A0A7I9VNH7"/>
<gene>
    <name evidence="2" type="ORF">AMYX_27070</name>
</gene>
<organism evidence="2 3">
    <name type="scientific">Anaeromyxobacter diazotrophicus</name>
    <dbReference type="NCBI Taxonomy" id="2590199"/>
    <lineage>
        <taxon>Bacteria</taxon>
        <taxon>Pseudomonadati</taxon>
        <taxon>Myxococcota</taxon>
        <taxon>Myxococcia</taxon>
        <taxon>Myxococcales</taxon>
        <taxon>Cystobacterineae</taxon>
        <taxon>Anaeromyxobacteraceae</taxon>
        <taxon>Anaeromyxobacter</taxon>
    </lineage>
</organism>